<evidence type="ECO:0000313" key="1">
    <source>
        <dbReference type="EMBL" id="KAF6161327.1"/>
    </source>
</evidence>
<dbReference type="Proteomes" id="UP000541444">
    <property type="component" value="Unassembled WGS sequence"/>
</dbReference>
<organism evidence="1 2">
    <name type="scientific">Kingdonia uniflora</name>
    <dbReference type="NCBI Taxonomy" id="39325"/>
    <lineage>
        <taxon>Eukaryota</taxon>
        <taxon>Viridiplantae</taxon>
        <taxon>Streptophyta</taxon>
        <taxon>Embryophyta</taxon>
        <taxon>Tracheophyta</taxon>
        <taxon>Spermatophyta</taxon>
        <taxon>Magnoliopsida</taxon>
        <taxon>Ranunculales</taxon>
        <taxon>Circaeasteraceae</taxon>
        <taxon>Kingdonia</taxon>
    </lineage>
</organism>
<accession>A0A7J7N2I2</accession>
<keyword evidence="2" id="KW-1185">Reference proteome</keyword>
<name>A0A7J7N2I2_9MAGN</name>
<dbReference type="PANTHER" id="PTHR36020">
    <property type="entry name" value="TRANSMEMBRANE PROTEIN"/>
    <property type="match status" value="1"/>
</dbReference>
<reference evidence="1 2" key="1">
    <citation type="journal article" date="2020" name="IScience">
        <title>Genome Sequencing of the Endangered Kingdonia uniflora (Circaeasteraceae, Ranunculales) Reveals Potential Mechanisms of Evolutionary Specialization.</title>
        <authorList>
            <person name="Sun Y."/>
            <person name="Deng T."/>
            <person name="Zhang A."/>
            <person name="Moore M.J."/>
            <person name="Landis J.B."/>
            <person name="Lin N."/>
            <person name="Zhang H."/>
            <person name="Zhang X."/>
            <person name="Huang J."/>
            <person name="Zhang X."/>
            <person name="Sun H."/>
            <person name="Wang H."/>
        </authorList>
    </citation>
    <scope>NUCLEOTIDE SEQUENCE [LARGE SCALE GENOMIC DNA]</scope>
    <source>
        <strain evidence="1">TB1705</strain>
        <tissue evidence="1">Leaf</tissue>
    </source>
</reference>
<gene>
    <name evidence="1" type="ORF">GIB67_009214</name>
</gene>
<protein>
    <submittedName>
        <fullName evidence="1">Uncharacterized protein</fullName>
    </submittedName>
</protein>
<evidence type="ECO:0000313" key="2">
    <source>
        <dbReference type="Proteomes" id="UP000541444"/>
    </source>
</evidence>
<dbReference type="PANTHER" id="PTHR36020:SF1">
    <property type="entry name" value="TRANSMEMBRANE PROTEIN"/>
    <property type="match status" value="1"/>
</dbReference>
<dbReference type="OrthoDB" id="1908857at2759"/>
<dbReference type="AlphaFoldDB" id="A0A7J7N2I2"/>
<sequence>MGTKLFSFLQSLWPFSPYKQDLKLSTQLVSRLSLPDHTKQFVFAIPEPKSKSVIYILATQNLSERSALDAEYLIKGVRPDVVVAQVAPSGLVEIQCEERIGLRNGGGGNGGGNVVPTSAFGVIISSFVNKSNKDGYESLAGSLVLKEIFGVGFYGHFLATKRAANEVGSPVLLIESPNGKACVEEHEVNSEAVVGGSSFQNLGLKVSNFVPVGSVVSLNSRRFLLNRDFDSQKLKSLVSSVAQLTAKPGSCSSSQSSVSEVGLGDCQPRCNFQAPSFAESIYPLLTDLHDIFSDLPSIGRALGHAQKMLCNVERGEHVDSQLLSEVLTFRIAVEGLRVGLNSAGRCPMTKKMENKSGFSELSNEDKSKVLFAQALRSQTKKFKTVVAVVDASSLAGLREHWDTSVPPEVEDMIEQFLIEFEGEGQGEASIAKNTGRKSLIADKPVVAVGAGATAVIGVTSFSKLVPASTFVKLATYNVPLSLKLGLIHTQKAMTFAFAKVLGPSKVLGPGITTYGAKTSAVMKATASAEKIRAVAHSIIASAERTSFSAMRTAFYEIMRKRQVRPIGLTPWATLGCSIATCGGLLAFGDGIECAVESFPMAPKIASLGRGLQSLREASESARQTNSTKIQEAIQSLMYSLKKVKVQ</sequence>
<dbReference type="EMBL" id="JACGCM010001135">
    <property type="protein sequence ID" value="KAF6161327.1"/>
    <property type="molecule type" value="Genomic_DNA"/>
</dbReference>
<comment type="caution">
    <text evidence="1">The sequence shown here is derived from an EMBL/GenBank/DDBJ whole genome shotgun (WGS) entry which is preliminary data.</text>
</comment>
<proteinExistence type="predicted"/>